<name>A0AAE3KJG4_9PSEU</name>
<reference evidence="2" key="1">
    <citation type="submission" date="2022-06" db="EMBL/GenBank/DDBJ databases">
        <title>Genomic Encyclopedia of Archaeal and Bacterial Type Strains, Phase II (KMG-II): from individual species to whole genera.</title>
        <authorList>
            <person name="Goeker M."/>
        </authorList>
    </citation>
    <scope>NUCLEOTIDE SEQUENCE</scope>
    <source>
        <strain evidence="2">DSM 43935</strain>
    </source>
</reference>
<dbReference type="EMBL" id="JAMTCK010000002">
    <property type="protein sequence ID" value="MCP2164273.1"/>
    <property type="molecule type" value="Genomic_DNA"/>
</dbReference>
<accession>A0AAE3KJG4</accession>
<sequence>MRVITSRRLAGAAVVALALGLYPVTAQAAPVSADCAWTVQRLPEVEGFAQQYARGTDHAGHVFGAVSNDYGDTEVPVVWSVDAAGAPWVLGSAHGAPTTVTALNEAGVAVGYYRDELGRHPVRFADGSYQDLPVPAGANWVEAVDVNAAGDIVGTAGEDIIVWPAAEPGSFRLLPKPAGSEASANGIDDAGNVIGTVGLDSAEGVRIEARLWDAAGQSVVLPPVASGAWASPVSIRNGRVLGTEFGGRDAGIVVWDLSGAVQWHLGPRYGANAINADGLVTGWQGVPDGLIQRLFQNGQAVATPPVGFSAGASGSALTDAGVLAGTSDNQAAVATCR</sequence>
<evidence type="ECO:0000313" key="2">
    <source>
        <dbReference type="EMBL" id="MCP2164273.1"/>
    </source>
</evidence>
<dbReference type="Proteomes" id="UP001206128">
    <property type="component" value="Unassembled WGS sequence"/>
</dbReference>
<organism evidence="2 3">
    <name type="scientific">Goodfellowiella coeruleoviolacea</name>
    <dbReference type="NCBI Taxonomy" id="334858"/>
    <lineage>
        <taxon>Bacteria</taxon>
        <taxon>Bacillati</taxon>
        <taxon>Actinomycetota</taxon>
        <taxon>Actinomycetes</taxon>
        <taxon>Pseudonocardiales</taxon>
        <taxon>Pseudonocardiaceae</taxon>
        <taxon>Goodfellowiella</taxon>
    </lineage>
</organism>
<keyword evidence="1" id="KW-0732">Signal</keyword>
<evidence type="ECO:0000313" key="3">
    <source>
        <dbReference type="Proteomes" id="UP001206128"/>
    </source>
</evidence>
<feature type="signal peptide" evidence="1">
    <location>
        <begin position="1"/>
        <end position="28"/>
    </location>
</feature>
<keyword evidence="3" id="KW-1185">Reference proteome</keyword>
<protein>
    <submittedName>
        <fullName evidence="2">Uncharacterized protein</fullName>
    </submittedName>
</protein>
<evidence type="ECO:0000256" key="1">
    <source>
        <dbReference type="SAM" id="SignalP"/>
    </source>
</evidence>
<dbReference type="AlphaFoldDB" id="A0AAE3KJG4"/>
<dbReference type="RefSeq" id="WP_253767741.1">
    <property type="nucleotide sequence ID" value="NZ_JAMTCK010000002.1"/>
</dbReference>
<feature type="chain" id="PRO_5041991421" evidence="1">
    <location>
        <begin position="29"/>
        <end position="337"/>
    </location>
</feature>
<gene>
    <name evidence="2" type="ORF">LX83_001113</name>
</gene>
<proteinExistence type="predicted"/>
<comment type="caution">
    <text evidence="2">The sequence shown here is derived from an EMBL/GenBank/DDBJ whole genome shotgun (WGS) entry which is preliminary data.</text>
</comment>